<dbReference type="InterPro" id="IPR001480">
    <property type="entry name" value="Bulb-type_lectin_dom"/>
</dbReference>
<dbReference type="Gramene" id="KVH94854">
    <property type="protein sequence ID" value="KVH94854"/>
    <property type="gene ID" value="Ccrd_003075"/>
</dbReference>
<dbReference type="PANTHER" id="PTHR32444:SF83">
    <property type="entry name" value="G-TYPE LECTIN S-RECEPTOR-LIKE SERINE_THREONINE-PROTEIN KINASE LECRK3"/>
    <property type="match status" value="1"/>
</dbReference>
<dbReference type="SUPFAM" id="SSF51110">
    <property type="entry name" value="alpha-D-mannose-specific plant lectins"/>
    <property type="match status" value="1"/>
</dbReference>
<accession>A0A118JW52</accession>
<dbReference type="AlphaFoldDB" id="A0A118JW52"/>
<name>A0A118JW52_CYNCS</name>
<reference evidence="4 5" key="1">
    <citation type="journal article" date="2016" name="Sci. Rep.">
        <title>The genome sequence of the outbreeding globe artichoke constructed de novo incorporating a phase-aware low-pass sequencing strategy of F1 progeny.</title>
        <authorList>
            <person name="Scaglione D."/>
            <person name="Reyes-Chin-Wo S."/>
            <person name="Acquadro A."/>
            <person name="Froenicke L."/>
            <person name="Portis E."/>
            <person name="Beitel C."/>
            <person name="Tirone M."/>
            <person name="Mauro R."/>
            <person name="Lo Monaco A."/>
            <person name="Mauromicale G."/>
            <person name="Faccioli P."/>
            <person name="Cattivelli L."/>
            <person name="Rieseberg L."/>
            <person name="Michelmore R."/>
            <person name="Lanteri S."/>
        </authorList>
    </citation>
    <scope>NUCLEOTIDE SEQUENCE [LARGE SCALE GENOMIC DNA]</scope>
    <source>
        <strain evidence="4">2C</strain>
    </source>
</reference>
<dbReference type="Pfam" id="PF01453">
    <property type="entry name" value="B_lectin"/>
    <property type="match status" value="1"/>
</dbReference>
<keyword evidence="5" id="KW-1185">Reference proteome</keyword>
<proteinExistence type="predicted"/>
<dbReference type="Proteomes" id="UP000243975">
    <property type="component" value="Unassembled WGS sequence"/>
</dbReference>
<evidence type="ECO:0000313" key="5">
    <source>
        <dbReference type="Proteomes" id="UP000243975"/>
    </source>
</evidence>
<dbReference type="OMA" id="ANAGAQM"/>
<feature type="domain" description="Bulb-type lectin" evidence="3">
    <location>
        <begin position="1"/>
        <end position="98"/>
    </location>
</feature>
<keyword evidence="1" id="KW-0732">Signal</keyword>
<dbReference type="CDD" id="cd00028">
    <property type="entry name" value="B_lectin"/>
    <property type="match status" value="1"/>
</dbReference>
<dbReference type="Gene3D" id="2.90.10.10">
    <property type="entry name" value="Bulb-type lectin domain"/>
    <property type="match status" value="1"/>
</dbReference>
<evidence type="ECO:0000256" key="1">
    <source>
        <dbReference type="ARBA" id="ARBA00022729"/>
    </source>
</evidence>
<sequence>MRSIFYNHTNAYWFAVWFTNSKDRTVVWTANRHKPVNGRGSKMTLQRNGVMVLSNVDGTIVWETNTTSSTDANRAVLFNTGNLVLKNEKDVILWQSFDYPTDTQR</sequence>
<dbReference type="PANTHER" id="PTHR32444">
    <property type="entry name" value="BULB-TYPE LECTIN DOMAIN-CONTAINING PROTEIN"/>
    <property type="match status" value="1"/>
</dbReference>
<dbReference type="EMBL" id="LEKV01004514">
    <property type="protein sequence ID" value="KVH94854.1"/>
    <property type="molecule type" value="Genomic_DNA"/>
</dbReference>
<dbReference type="PROSITE" id="PS50927">
    <property type="entry name" value="BULB_LECTIN"/>
    <property type="match status" value="1"/>
</dbReference>
<organism evidence="4 5">
    <name type="scientific">Cynara cardunculus var. scolymus</name>
    <name type="common">Globe artichoke</name>
    <name type="synonym">Cynara scolymus</name>
    <dbReference type="NCBI Taxonomy" id="59895"/>
    <lineage>
        <taxon>Eukaryota</taxon>
        <taxon>Viridiplantae</taxon>
        <taxon>Streptophyta</taxon>
        <taxon>Embryophyta</taxon>
        <taxon>Tracheophyta</taxon>
        <taxon>Spermatophyta</taxon>
        <taxon>Magnoliopsida</taxon>
        <taxon>eudicotyledons</taxon>
        <taxon>Gunneridae</taxon>
        <taxon>Pentapetalae</taxon>
        <taxon>asterids</taxon>
        <taxon>campanulids</taxon>
        <taxon>Asterales</taxon>
        <taxon>Asteraceae</taxon>
        <taxon>Carduoideae</taxon>
        <taxon>Cardueae</taxon>
        <taxon>Carduinae</taxon>
        <taxon>Cynara</taxon>
    </lineage>
</organism>
<comment type="caution">
    <text evidence="4">The sequence shown here is derived from an EMBL/GenBank/DDBJ whole genome shotgun (WGS) entry which is preliminary data.</text>
</comment>
<dbReference type="STRING" id="59895.A0A118JW52"/>
<evidence type="ECO:0000256" key="2">
    <source>
        <dbReference type="ARBA" id="ARBA00023180"/>
    </source>
</evidence>
<keyword evidence="2" id="KW-0325">Glycoprotein</keyword>
<dbReference type="InterPro" id="IPR036426">
    <property type="entry name" value="Bulb-type_lectin_dom_sf"/>
</dbReference>
<evidence type="ECO:0000259" key="3">
    <source>
        <dbReference type="PROSITE" id="PS50927"/>
    </source>
</evidence>
<evidence type="ECO:0000313" key="4">
    <source>
        <dbReference type="EMBL" id="KVH94854.1"/>
    </source>
</evidence>
<dbReference type="SMART" id="SM00108">
    <property type="entry name" value="B_lectin"/>
    <property type="match status" value="1"/>
</dbReference>
<gene>
    <name evidence="4" type="ORF">Ccrd_003075</name>
</gene>
<protein>
    <recommendedName>
        <fullName evidence="3">Bulb-type lectin domain-containing protein</fullName>
    </recommendedName>
</protein>